<dbReference type="InterPro" id="IPR040389">
    <property type="entry name" value="SMR"/>
</dbReference>
<dbReference type="GO" id="GO:0004860">
    <property type="term" value="F:protein kinase inhibitor activity"/>
    <property type="evidence" value="ECO:0007669"/>
    <property type="project" value="UniProtKB-KW"/>
</dbReference>
<evidence type="ECO:0000256" key="2">
    <source>
        <dbReference type="ARBA" id="ARBA00023306"/>
    </source>
</evidence>
<evidence type="ECO:0000256" key="3">
    <source>
        <dbReference type="SAM" id="MobiDB-lite"/>
    </source>
</evidence>
<keyword evidence="2" id="KW-0131">Cell cycle</keyword>
<evidence type="ECO:0000313" key="5">
    <source>
        <dbReference type="Proteomes" id="UP000195402"/>
    </source>
</evidence>
<dbReference type="PANTHER" id="PTHR33142">
    <property type="entry name" value="CYCLIN-DEPENDENT PROTEIN KINASE INHIBITOR SMR13"/>
    <property type="match status" value="1"/>
</dbReference>
<feature type="compositionally biased region" description="Basic and acidic residues" evidence="3">
    <location>
        <begin position="1"/>
        <end position="11"/>
    </location>
</feature>
<accession>A0A200R9Z0</accession>
<dbReference type="OrthoDB" id="662905at2759"/>
<dbReference type="Proteomes" id="UP000195402">
    <property type="component" value="Unassembled WGS sequence"/>
</dbReference>
<dbReference type="PANTHER" id="PTHR33142:SF8">
    <property type="entry name" value="CYCLIN-DEPENDENT PROTEIN KINASE INHIBITOR SMR9"/>
    <property type="match status" value="1"/>
</dbReference>
<dbReference type="AlphaFoldDB" id="A0A200R9Z0"/>
<name>A0A200R9Z0_MACCD</name>
<gene>
    <name evidence="4" type="ORF">BVC80_9057g50</name>
</gene>
<keyword evidence="1" id="KW-0649">Protein kinase inhibitor</keyword>
<dbReference type="InParanoid" id="A0A200R9Z0"/>
<dbReference type="GO" id="GO:0032875">
    <property type="term" value="P:regulation of DNA endoreduplication"/>
    <property type="evidence" value="ECO:0007669"/>
    <property type="project" value="InterPro"/>
</dbReference>
<protein>
    <submittedName>
        <fullName evidence="4">Uncharacterized protein</fullName>
    </submittedName>
</protein>
<keyword evidence="5" id="KW-1185">Reference proteome</keyword>
<dbReference type="EMBL" id="MVGT01000186">
    <property type="protein sequence ID" value="OVA19473.1"/>
    <property type="molecule type" value="Genomic_DNA"/>
</dbReference>
<feature type="region of interest" description="Disordered" evidence="3">
    <location>
        <begin position="1"/>
        <end position="24"/>
    </location>
</feature>
<proteinExistence type="predicted"/>
<comment type="caution">
    <text evidence="4">The sequence shown here is derived from an EMBL/GenBank/DDBJ whole genome shotgun (WGS) entry which is preliminary data.</text>
</comment>
<sequence length="152" mass="17425">MSTDHEFRPAADHQLPNMSSIQRRPIDVQVRRQSSVATACSCSGEINNDHHQILLENKDEEEDDECCRTPKSKENKIPVMVSCPPAPRKKRPPVVSCKRKLSDDQLQLFEFISHEQVAVEDSRLFELSNSVLLLKKRRRSDFHACQPSDESN</sequence>
<reference evidence="4 5" key="1">
    <citation type="journal article" date="2017" name="Mol. Plant">
        <title>The Genome of Medicinal Plant Macleaya cordata Provides New Insights into Benzylisoquinoline Alkaloids Metabolism.</title>
        <authorList>
            <person name="Liu X."/>
            <person name="Liu Y."/>
            <person name="Huang P."/>
            <person name="Ma Y."/>
            <person name="Qing Z."/>
            <person name="Tang Q."/>
            <person name="Cao H."/>
            <person name="Cheng P."/>
            <person name="Zheng Y."/>
            <person name="Yuan Z."/>
            <person name="Zhou Y."/>
            <person name="Liu J."/>
            <person name="Tang Z."/>
            <person name="Zhuo Y."/>
            <person name="Zhang Y."/>
            <person name="Yu L."/>
            <person name="Huang J."/>
            <person name="Yang P."/>
            <person name="Peng Q."/>
            <person name="Zhang J."/>
            <person name="Jiang W."/>
            <person name="Zhang Z."/>
            <person name="Lin K."/>
            <person name="Ro D.K."/>
            <person name="Chen X."/>
            <person name="Xiong X."/>
            <person name="Shang Y."/>
            <person name="Huang S."/>
            <person name="Zeng J."/>
        </authorList>
    </citation>
    <scope>NUCLEOTIDE SEQUENCE [LARGE SCALE GENOMIC DNA]</scope>
    <source>
        <strain evidence="5">cv. BLH2017</strain>
        <tissue evidence="4">Root</tissue>
    </source>
</reference>
<evidence type="ECO:0000256" key="1">
    <source>
        <dbReference type="ARBA" id="ARBA00023013"/>
    </source>
</evidence>
<organism evidence="4 5">
    <name type="scientific">Macleaya cordata</name>
    <name type="common">Five-seeded plume-poppy</name>
    <name type="synonym">Bocconia cordata</name>
    <dbReference type="NCBI Taxonomy" id="56857"/>
    <lineage>
        <taxon>Eukaryota</taxon>
        <taxon>Viridiplantae</taxon>
        <taxon>Streptophyta</taxon>
        <taxon>Embryophyta</taxon>
        <taxon>Tracheophyta</taxon>
        <taxon>Spermatophyta</taxon>
        <taxon>Magnoliopsida</taxon>
        <taxon>Ranunculales</taxon>
        <taxon>Papaveraceae</taxon>
        <taxon>Papaveroideae</taxon>
        <taxon>Macleaya</taxon>
    </lineage>
</organism>
<evidence type="ECO:0000313" key="4">
    <source>
        <dbReference type="EMBL" id="OVA19473.1"/>
    </source>
</evidence>